<dbReference type="GO" id="GO:0006646">
    <property type="term" value="P:phosphatidylethanolamine biosynthetic process"/>
    <property type="evidence" value="ECO:0007669"/>
    <property type="project" value="TreeGrafter"/>
</dbReference>
<dbReference type="InterPro" id="IPR002575">
    <property type="entry name" value="Aminoglycoside_PTrfase"/>
</dbReference>
<dbReference type="GO" id="GO:0004305">
    <property type="term" value="F:ethanolamine kinase activity"/>
    <property type="evidence" value="ECO:0007669"/>
    <property type="project" value="TreeGrafter"/>
</dbReference>
<gene>
    <name evidence="2" type="ORF">BCM02_10168</name>
</gene>
<dbReference type="RefSeq" id="WP_148927071.1">
    <property type="nucleotide sequence ID" value="NZ_VNHS01000001.1"/>
</dbReference>
<evidence type="ECO:0000259" key="1">
    <source>
        <dbReference type="Pfam" id="PF01636"/>
    </source>
</evidence>
<keyword evidence="2" id="KW-0418">Kinase</keyword>
<comment type="caution">
    <text evidence="2">The sequence shown here is derived from an EMBL/GenBank/DDBJ whole genome shotgun (WGS) entry which is preliminary data.</text>
</comment>
<proteinExistence type="predicted"/>
<dbReference type="PANTHER" id="PTHR22603:SF66">
    <property type="entry name" value="ETHANOLAMINE KINASE"/>
    <property type="match status" value="1"/>
</dbReference>
<dbReference type="Gene3D" id="3.90.1200.10">
    <property type="match status" value="1"/>
</dbReference>
<evidence type="ECO:0000313" key="2">
    <source>
        <dbReference type="EMBL" id="TYP78953.1"/>
    </source>
</evidence>
<keyword evidence="2" id="KW-0808">Transferase</keyword>
<reference evidence="2 3" key="1">
    <citation type="submission" date="2019-07" db="EMBL/GenBank/DDBJ databases">
        <title>Genomic Encyclopedia of Type Strains, Phase III (KMG-III): the genomes of soil and plant-associated and newly described type strains.</title>
        <authorList>
            <person name="Whitman W."/>
        </authorList>
    </citation>
    <scope>NUCLEOTIDE SEQUENCE [LARGE SCALE GENOMIC DNA]</scope>
    <source>
        <strain evidence="2 3">BL24</strain>
    </source>
</reference>
<protein>
    <submittedName>
        <fullName evidence="2">Thiamine kinase-like enzyme</fullName>
    </submittedName>
</protein>
<organism evidence="2 3">
    <name type="scientific">Paenibacillus methanolicus</name>
    <dbReference type="NCBI Taxonomy" id="582686"/>
    <lineage>
        <taxon>Bacteria</taxon>
        <taxon>Bacillati</taxon>
        <taxon>Bacillota</taxon>
        <taxon>Bacilli</taxon>
        <taxon>Bacillales</taxon>
        <taxon>Paenibacillaceae</taxon>
        <taxon>Paenibacillus</taxon>
    </lineage>
</organism>
<dbReference type="PANTHER" id="PTHR22603">
    <property type="entry name" value="CHOLINE/ETHANOALAMINE KINASE"/>
    <property type="match status" value="1"/>
</dbReference>
<keyword evidence="3" id="KW-1185">Reference proteome</keyword>
<feature type="domain" description="Aminoglycoside phosphotransferase" evidence="1">
    <location>
        <begin position="20"/>
        <end position="241"/>
    </location>
</feature>
<dbReference type="EMBL" id="VNHS01000001">
    <property type="protein sequence ID" value="TYP78953.1"/>
    <property type="molecule type" value="Genomic_DNA"/>
</dbReference>
<dbReference type="GO" id="GO:0005737">
    <property type="term" value="C:cytoplasm"/>
    <property type="evidence" value="ECO:0007669"/>
    <property type="project" value="TreeGrafter"/>
</dbReference>
<dbReference type="Gene3D" id="3.30.200.20">
    <property type="entry name" value="Phosphorylase Kinase, domain 1"/>
    <property type="match status" value="1"/>
</dbReference>
<dbReference type="Pfam" id="PF01636">
    <property type="entry name" value="APH"/>
    <property type="match status" value="1"/>
</dbReference>
<dbReference type="OrthoDB" id="1645186at2"/>
<dbReference type="Proteomes" id="UP000323257">
    <property type="component" value="Unassembled WGS sequence"/>
</dbReference>
<dbReference type="SUPFAM" id="SSF56112">
    <property type="entry name" value="Protein kinase-like (PK-like)"/>
    <property type="match status" value="1"/>
</dbReference>
<accession>A0A5S5CIV7</accession>
<dbReference type="InterPro" id="IPR011009">
    <property type="entry name" value="Kinase-like_dom_sf"/>
</dbReference>
<name>A0A5S5CIV7_9BACL</name>
<dbReference type="AlphaFoldDB" id="A0A5S5CIV7"/>
<evidence type="ECO:0000313" key="3">
    <source>
        <dbReference type="Proteomes" id="UP000323257"/>
    </source>
</evidence>
<sequence length="298" mass="34676">MDMETVIRGIPLFHDKDVSCEPLNGGLSNETYKLTCEGKAYVLRVFGRQADYLALTRGSEIELIRAFHREIHSPAVLYADPGETFAVLEYIEGRMANGDDLLDDERSRRIVTRLKEIHQSVDIAAVSARPCSPYQLVERYLSGADRLHVKRPHGLSPLLTKMEQIAYRRSFDKTHGQRFCHNDYYLFNLIWTLDGADLVVVDWELSGVGDVFFDLASIPFTNRFTPEQEKQWLHAYFGYYEEEQYAILQDMKYMNMLRECAWGLLHSGMTHNQVNHDFNYYQHAERVIERLQQGYNAF</sequence>